<dbReference type="eggNOG" id="COG1959">
    <property type="taxonomic scope" value="Bacteria"/>
</dbReference>
<reference evidence="1" key="1">
    <citation type="submission" date="2006-04" db="EMBL/GenBank/DDBJ databases">
        <title>Complete sequence of chromosome of Deinococcus geothermalis DSM 11300.</title>
        <authorList>
            <consortium name="US DOE Joint Genome Institute"/>
            <person name="Copeland A."/>
            <person name="Lucas S."/>
            <person name="Lapidus A."/>
            <person name="Barry K."/>
            <person name="Detter J.C."/>
            <person name="Glavina del Rio T."/>
            <person name="Hammon N."/>
            <person name="Israni S."/>
            <person name="Dalin E."/>
            <person name="Tice H."/>
            <person name="Pitluck S."/>
            <person name="Brettin T."/>
            <person name="Bruce D."/>
            <person name="Han C."/>
            <person name="Tapia R."/>
            <person name="Saunders E."/>
            <person name="Gilna P."/>
            <person name="Schmutz J."/>
            <person name="Larimer F."/>
            <person name="Land M."/>
            <person name="Hauser L."/>
            <person name="Kyrpides N."/>
            <person name="Kim E."/>
            <person name="Daly M.J."/>
            <person name="Fredrickson J.K."/>
            <person name="Makarova K.S."/>
            <person name="Gaidamakova E.K."/>
            <person name="Zhai M."/>
            <person name="Richardson P."/>
        </authorList>
    </citation>
    <scope>NUCLEOTIDE SEQUENCE</scope>
    <source>
        <strain evidence="1">DSM 11300</strain>
    </source>
</reference>
<organism evidence="1 2">
    <name type="scientific">Deinococcus geothermalis (strain DSM 11300 / CIP 105573 / AG-3a)</name>
    <dbReference type="NCBI Taxonomy" id="319795"/>
    <lineage>
        <taxon>Bacteria</taxon>
        <taxon>Thermotogati</taxon>
        <taxon>Deinococcota</taxon>
        <taxon>Deinococci</taxon>
        <taxon>Deinococcales</taxon>
        <taxon>Deinococcaceae</taxon>
        <taxon>Deinococcus</taxon>
    </lineage>
</organism>
<gene>
    <name evidence="1" type="ordered locus">Dgeo_1225</name>
</gene>
<proteinExistence type="predicted"/>
<dbReference type="GO" id="GO:0003700">
    <property type="term" value="F:DNA-binding transcription factor activity"/>
    <property type="evidence" value="ECO:0007669"/>
    <property type="project" value="TreeGrafter"/>
</dbReference>
<protein>
    <submittedName>
        <fullName evidence="1">Transcriptional regulator, BadM/Rrf2 family</fullName>
    </submittedName>
</protein>
<name>Q1IZ12_DEIGD</name>
<evidence type="ECO:0000313" key="2">
    <source>
        <dbReference type="Proteomes" id="UP000002431"/>
    </source>
</evidence>
<dbReference type="SUPFAM" id="SSF46785">
    <property type="entry name" value="Winged helix' DNA-binding domain"/>
    <property type="match status" value="1"/>
</dbReference>
<dbReference type="STRING" id="319795.Dgeo_1225"/>
<dbReference type="KEGG" id="dge:Dgeo_1225"/>
<dbReference type="HOGENOM" id="CLU_107144_4_2_0"/>
<dbReference type="Pfam" id="PF02082">
    <property type="entry name" value="Rrf2"/>
    <property type="match status" value="1"/>
</dbReference>
<dbReference type="AlphaFoldDB" id="Q1IZ12"/>
<accession>Q1IZ12</accession>
<dbReference type="Proteomes" id="UP000002431">
    <property type="component" value="Chromosome"/>
</dbReference>
<dbReference type="InterPro" id="IPR000944">
    <property type="entry name" value="Tscrpt_reg_Rrf2"/>
</dbReference>
<dbReference type="PANTHER" id="PTHR33221">
    <property type="entry name" value="WINGED HELIX-TURN-HELIX TRANSCRIPTIONAL REGULATOR, RRF2 FAMILY"/>
    <property type="match status" value="1"/>
</dbReference>
<dbReference type="Gene3D" id="1.10.10.10">
    <property type="entry name" value="Winged helix-like DNA-binding domain superfamily/Winged helix DNA-binding domain"/>
    <property type="match status" value="1"/>
</dbReference>
<dbReference type="EMBL" id="CP000359">
    <property type="protein sequence ID" value="ABF45522.1"/>
    <property type="molecule type" value="Genomic_DNA"/>
</dbReference>
<dbReference type="GO" id="GO:0005829">
    <property type="term" value="C:cytosol"/>
    <property type="evidence" value="ECO:0007669"/>
    <property type="project" value="TreeGrafter"/>
</dbReference>
<dbReference type="InterPro" id="IPR036388">
    <property type="entry name" value="WH-like_DNA-bd_sf"/>
</dbReference>
<dbReference type="PANTHER" id="PTHR33221:SF15">
    <property type="entry name" value="HTH-TYPE TRANSCRIPTIONAL REGULATOR YWGB-RELATED"/>
    <property type="match status" value="1"/>
</dbReference>
<dbReference type="RefSeq" id="WP_011530359.1">
    <property type="nucleotide sequence ID" value="NC_008025.1"/>
</dbReference>
<sequence length="148" mass="15544">MTTGSASTGKLSTRTAMAVHILTLVGANPDVAHSSEWLAGSLGVHPVMVRQVTSRLRAAGLVETRRGKAGLRLTRPASAMTLLDVYRAVEDGDALLALHARPNPSCPVGSGIQAVLEDVFEEARTAFERSLAARTVADVMARVLSRAG</sequence>
<dbReference type="PROSITE" id="PS51197">
    <property type="entry name" value="HTH_RRF2_2"/>
    <property type="match status" value="1"/>
</dbReference>
<evidence type="ECO:0000313" key="1">
    <source>
        <dbReference type="EMBL" id="ABF45522.1"/>
    </source>
</evidence>
<keyword evidence="2" id="KW-1185">Reference proteome</keyword>
<dbReference type="InterPro" id="IPR036390">
    <property type="entry name" value="WH_DNA-bd_sf"/>
</dbReference>